<protein>
    <submittedName>
        <fullName evidence="2">Uncharacterized protein</fullName>
    </submittedName>
</protein>
<sequence length="117" mass="13182">MASKRRNMFQKNKTQETTENGRGNPGRNEYTASFETIRVLIPVTEKIISKCATILFFKRLKHKPWLSTRVLAVGGAMRVLGDACPDVSVKLTRTLVQSQPQISLTKNTQNKPPSKRP</sequence>
<dbReference type="Proteomes" id="UP001558652">
    <property type="component" value="Unassembled WGS sequence"/>
</dbReference>
<feature type="compositionally biased region" description="Polar residues" evidence="1">
    <location>
        <begin position="9"/>
        <end position="21"/>
    </location>
</feature>
<comment type="caution">
    <text evidence="2">The sequence shown here is derived from an EMBL/GenBank/DDBJ whole genome shotgun (WGS) entry which is preliminary data.</text>
</comment>
<reference evidence="2 3" key="1">
    <citation type="submission" date="2024-07" db="EMBL/GenBank/DDBJ databases">
        <title>Chromosome-level genome assembly of the water stick insect Ranatra chinensis (Heteroptera: Nepidae).</title>
        <authorList>
            <person name="Liu X."/>
        </authorList>
    </citation>
    <scope>NUCLEOTIDE SEQUENCE [LARGE SCALE GENOMIC DNA]</scope>
    <source>
        <strain evidence="2">Cailab_2021Rc</strain>
        <tissue evidence="2">Muscle</tissue>
    </source>
</reference>
<evidence type="ECO:0000313" key="3">
    <source>
        <dbReference type="Proteomes" id="UP001558652"/>
    </source>
</evidence>
<organism evidence="2 3">
    <name type="scientific">Ranatra chinensis</name>
    <dbReference type="NCBI Taxonomy" id="642074"/>
    <lineage>
        <taxon>Eukaryota</taxon>
        <taxon>Metazoa</taxon>
        <taxon>Ecdysozoa</taxon>
        <taxon>Arthropoda</taxon>
        <taxon>Hexapoda</taxon>
        <taxon>Insecta</taxon>
        <taxon>Pterygota</taxon>
        <taxon>Neoptera</taxon>
        <taxon>Paraneoptera</taxon>
        <taxon>Hemiptera</taxon>
        <taxon>Heteroptera</taxon>
        <taxon>Panheteroptera</taxon>
        <taxon>Nepomorpha</taxon>
        <taxon>Nepidae</taxon>
        <taxon>Ranatrinae</taxon>
        <taxon>Ranatra</taxon>
    </lineage>
</organism>
<gene>
    <name evidence="2" type="ORF">AAG570_009994</name>
</gene>
<feature type="region of interest" description="Disordered" evidence="1">
    <location>
        <begin position="1"/>
        <end position="29"/>
    </location>
</feature>
<dbReference type="EMBL" id="JBFDAA010000004">
    <property type="protein sequence ID" value="KAL1138306.1"/>
    <property type="molecule type" value="Genomic_DNA"/>
</dbReference>
<dbReference type="AlphaFoldDB" id="A0ABD0YRB2"/>
<proteinExistence type="predicted"/>
<name>A0ABD0YRB2_9HEMI</name>
<accession>A0ABD0YRB2</accession>
<evidence type="ECO:0000256" key="1">
    <source>
        <dbReference type="SAM" id="MobiDB-lite"/>
    </source>
</evidence>
<evidence type="ECO:0000313" key="2">
    <source>
        <dbReference type="EMBL" id="KAL1138306.1"/>
    </source>
</evidence>
<keyword evidence="3" id="KW-1185">Reference proteome</keyword>